<name>A0ABW5M4F3_9BACT</name>
<dbReference type="EMBL" id="JBHULN010000008">
    <property type="protein sequence ID" value="MFD2571865.1"/>
    <property type="molecule type" value="Genomic_DNA"/>
</dbReference>
<dbReference type="InterPro" id="IPR050765">
    <property type="entry name" value="Riboflavin_Biosynth_HTPR"/>
</dbReference>
<proteinExistence type="predicted"/>
<dbReference type="InterPro" id="IPR024072">
    <property type="entry name" value="DHFR-like_dom_sf"/>
</dbReference>
<evidence type="ECO:0000313" key="2">
    <source>
        <dbReference type="EMBL" id="MFD2571865.1"/>
    </source>
</evidence>
<reference evidence="3" key="1">
    <citation type="journal article" date="2019" name="Int. J. Syst. Evol. Microbiol.">
        <title>The Global Catalogue of Microorganisms (GCM) 10K type strain sequencing project: providing services to taxonomists for standard genome sequencing and annotation.</title>
        <authorList>
            <consortium name="The Broad Institute Genomics Platform"/>
            <consortium name="The Broad Institute Genome Sequencing Center for Infectious Disease"/>
            <person name="Wu L."/>
            <person name="Ma J."/>
        </authorList>
    </citation>
    <scope>NUCLEOTIDE SEQUENCE [LARGE SCALE GENOMIC DNA]</scope>
    <source>
        <strain evidence="3">KCTC 42805</strain>
    </source>
</reference>
<keyword evidence="3" id="KW-1185">Reference proteome</keyword>
<protein>
    <submittedName>
        <fullName evidence="2">Dihydrofolate reductase family protein</fullName>
    </submittedName>
</protein>
<sequence length="186" mass="20786">MRKLIYDVAASLDNYIAHSDGSVDGFQWEGNFVDDFLERIKTYGAVLMGRKTYEWGFAFGLQKGEPAYTQVNPQLKNYVFSSSISFEPSPLIEVVREHEVSFVEGLKAQSGNPIWLCGGGELASKLLEAHLIDELVIKLNPVVLGEGIRLFGSSQTKVGLRLTDSKRYENGLMLLNYQIQYESPVA</sequence>
<gene>
    <name evidence="2" type="ORF">ACFSUS_14570</name>
</gene>
<dbReference type="RefSeq" id="WP_381523771.1">
    <property type="nucleotide sequence ID" value="NZ_JBHULN010000008.1"/>
</dbReference>
<organism evidence="2 3">
    <name type="scientific">Spirosoma soli</name>
    <dbReference type="NCBI Taxonomy" id="1770529"/>
    <lineage>
        <taxon>Bacteria</taxon>
        <taxon>Pseudomonadati</taxon>
        <taxon>Bacteroidota</taxon>
        <taxon>Cytophagia</taxon>
        <taxon>Cytophagales</taxon>
        <taxon>Cytophagaceae</taxon>
        <taxon>Spirosoma</taxon>
    </lineage>
</organism>
<dbReference type="PANTHER" id="PTHR38011">
    <property type="entry name" value="DIHYDROFOLATE REDUCTASE FAMILY PROTEIN (AFU_ORTHOLOGUE AFUA_8G06820)"/>
    <property type="match status" value="1"/>
</dbReference>
<dbReference type="PANTHER" id="PTHR38011:SF11">
    <property type="entry name" value="2,5-DIAMINO-6-RIBOSYLAMINO-4(3H)-PYRIMIDINONE 5'-PHOSPHATE REDUCTASE"/>
    <property type="match status" value="1"/>
</dbReference>
<dbReference type="Gene3D" id="3.40.430.10">
    <property type="entry name" value="Dihydrofolate Reductase, subunit A"/>
    <property type="match status" value="1"/>
</dbReference>
<evidence type="ECO:0000313" key="3">
    <source>
        <dbReference type="Proteomes" id="UP001597469"/>
    </source>
</evidence>
<evidence type="ECO:0000259" key="1">
    <source>
        <dbReference type="Pfam" id="PF01872"/>
    </source>
</evidence>
<dbReference type="Pfam" id="PF01872">
    <property type="entry name" value="RibD_C"/>
    <property type="match status" value="1"/>
</dbReference>
<feature type="domain" description="Bacterial bifunctional deaminase-reductase C-terminal" evidence="1">
    <location>
        <begin position="2"/>
        <end position="173"/>
    </location>
</feature>
<dbReference type="InterPro" id="IPR002734">
    <property type="entry name" value="RibDG_C"/>
</dbReference>
<dbReference type="Proteomes" id="UP001597469">
    <property type="component" value="Unassembled WGS sequence"/>
</dbReference>
<comment type="caution">
    <text evidence="2">The sequence shown here is derived from an EMBL/GenBank/DDBJ whole genome shotgun (WGS) entry which is preliminary data.</text>
</comment>
<accession>A0ABW5M4F3</accession>
<dbReference type="SUPFAM" id="SSF53597">
    <property type="entry name" value="Dihydrofolate reductase-like"/>
    <property type="match status" value="1"/>
</dbReference>